<organism evidence="2 3">
    <name type="scientific">Elysia crispata</name>
    <name type="common">lettuce slug</name>
    <dbReference type="NCBI Taxonomy" id="231223"/>
    <lineage>
        <taxon>Eukaryota</taxon>
        <taxon>Metazoa</taxon>
        <taxon>Spiralia</taxon>
        <taxon>Lophotrochozoa</taxon>
        <taxon>Mollusca</taxon>
        <taxon>Gastropoda</taxon>
        <taxon>Heterobranchia</taxon>
        <taxon>Euthyneura</taxon>
        <taxon>Panpulmonata</taxon>
        <taxon>Sacoglossa</taxon>
        <taxon>Placobranchoidea</taxon>
        <taxon>Plakobranchidae</taxon>
        <taxon>Elysia</taxon>
    </lineage>
</organism>
<accession>A0AAE0ZIX3</accession>
<keyword evidence="3" id="KW-1185">Reference proteome</keyword>
<name>A0AAE0ZIX3_9GAST</name>
<evidence type="ECO:0000313" key="3">
    <source>
        <dbReference type="Proteomes" id="UP001283361"/>
    </source>
</evidence>
<dbReference type="AlphaFoldDB" id="A0AAE0ZIX3"/>
<sequence length="152" mass="16514">MLGPKGSHDTSLQTRSAATPNGTDELPLSSQRSTVNDSNEIEEIHQGTSTCLNHQHWLLDLLCSKLAAVGILREASTIQPSASSTLGSAGLWPTLAKLSYSRRFVWSDNSGVSEQLDWLQTSALISQTPGGRTAELEGLLWFPRLEDGQLRL</sequence>
<proteinExistence type="predicted"/>
<dbReference type="EMBL" id="JAWDGP010003856">
    <property type="protein sequence ID" value="KAK3770303.1"/>
    <property type="molecule type" value="Genomic_DNA"/>
</dbReference>
<reference evidence="2" key="1">
    <citation type="journal article" date="2023" name="G3 (Bethesda)">
        <title>A reference genome for the long-term kleptoplast-retaining sea slug Elysia crispata morphotype clarki.</title>
        <authorList>
            <person name="Eastman K.E."/>
            <person name="Pendleton A.L."/>
            <person name="Shaikh M.A."/>
            <person name="Suttiyut T."/>
            <person name="Ogas R."/>
            <person name="Tomko P."/>
            <person name="Gavelis G."/>
            <person name="Widhalm J.R."/>
            <person name="Wisecaver J.H."/>
        </authorList>
    </citation>
    <scope>NUCLEOTIDE SEQUENCE</scope>
    <source>
        <strain evidence="2">ECLA1</strain>
    </source>
</reference>
<feature type="region of interest" description="Disordered" evidence="1">
    <location>
        <begin position="1"/>
        <end position="36"/>
    </location>
</feature>
<comment type="caution">
    <text evidence="2">The sequence shown here is derived from an EMBL/GenBank/DDBJ whole genome shotgun (WGS) entry which is preliminary data.</text>
</comment>
<protein>
    <submittedName>
        <fullName evidence="2">Uncharacterized protein</fullName>
    </submittedName>
</protein>
<feature type="compositionally biased region" description="Polar residues" evidence="1">
    <location>
        <begin position="9"/>
        <end position="36"/>
    </location>
</feature>
<gene>
    <name evidence="2" type="ORF">RRG08_029958</name>
</gene>
<evidence type="ECO:0000313" key="2">
    <source>
        <dbReference type="EMBL" id="KAK3770303.1"/>
    </source>
</evidence>
<dbReference type="Proteomes" id="UP001283361">
    <property type="component" value="Unassembled WGS sequence"/>
</dbReference>
<evidence type="ECO:0000256" key="1">
    <source>
        <dbReference type="SAM" id="MobiDB-lite"/>
    </source>
</evidence>